<feature type="domain" description="Phosphoribosyltransferase" evidence="1">
    <location>
        <begin position="10"/>
        <end position="181"/>
    </location>
</feature>
<comment type="caution">
    <text evidence="3">The sequence shown here is derived from an EMBL/GenBank/DDBJ whole genome shotgun (WGS) entry which is preliminary data.</text>
</comment>
<dbReference type="SUPFAM" id="SSF53474">
    <property type="entry name" value="alpha/beta-Hydrolases"/>
    <property type="match status" value="1"/>
</dbReference>
<dbReference type="RefSeq" id="WP_323577223.1">
    <property type="nucleotide sequence ID" value="NZ_JAYGJQ010000002.1"/>
</dbReference>
<name>A0ABU5VW39_9BACT</name>
<protein>
    <submittedName>
        <fullName evidence="3">Alpha/beta family hydrolase</fullName>
    </submittedName>
</protein>
<dbReference type="CDD" id="cd06223">
    <property type="entry name" value="PRTases_typeI"/>
    <property type="match status" value="1"/>
</dbReference>
<evidence type="ECO:0000259" key="1">
    <source>
        <dbReference type="Pfam" id="PF00156"/>
    </source>
</evidence>
<evidence type="ECO:0000259" key="2">
    <source>
        <dbReference type="Pfam" id="PF20408"/>
    </source>
</evidence>
<dbReference type="InterPro" id="IPR000836">
    <property type="entry name" value="PRTase_dom"/>
</dbReference>
<evidence type="ECO:0000313" key="3">
    <source>
        <dbReference type="EMBL" id="MEA9357280.1"/>
    </source>
</evidence>
<dbReference type="EMBL" id="JAYGJQ010000002">
    <property type="protein sequence ID" value="MEA9357280.1"/>
    <property type="molecule type" value="Genomic_DNA"/>
</dbReference>
<dbReference type="Gene3D" id="3.40.50.1820">
    <property type="entry name" value="alpha/beta hydrolase"/>
    <property type="match status" value="1"/>
</dbReference>
<keyword evidence="4" id="KW-1185">Reference proteome</keyword>
<accession>A0ABU5VW39</accession>
<sequence length="456" mass="50812">METIFEDRRQAGKKLASRIRLTEEERLNTIVLALPRGGVPVAYEVARALNCPLDVLIVRKIGHPHNDEYGIGAMTEDGSYWLNPEASVSHIPTETIDSIIRKEKKELERRIKKYRDHPLPSLTGKNVILVDDGLATGVTAKVAARFVRSQMPDKIILAVPVCASDSAKKIRQELDQLICVNETKYFLGVGMFYKKFDQTTDEEVMELLSRSRGTQSLEIEIPNEGGIKTKGTLTVPDHAKAMVIFAHGSGSSRFSPRNQEVANVLNKAGIATLLFDLLTEDEARDRHNVFDIPFLGIRLISATKWIRHQEFAKNLAIGYFGASTGGAAALWAAGETNSNIAAVVSRGGRPDLAMDRLPQVSAPTLLIVGEEDKDVIKLNKLAFTELKNAKISLIPHATHLFEEPGTLEQVSMEATEWFLKYCVGEVSEEVTEEYIPPEFSNVLPFKRYVDPKRYER</sequence>
<dbReference type="SUPFAM" id="SSF53271">
    <property type="entry name" value="PRTase-like"/>
    <property type="match status" value="1"/>
</dbReference>
<keyword evidence="3" id="KW-0378">Hydrolase</keyword>
<feature type="domain" description="KANL3/Tex30 alpha/beta hydrolase-like" evidence="2">
    <location>
        <begin position="240"/>
        <end position="405"/>
    </location>
</feature>
<dbReference type="Pfam" id="PF20408">
    <property type="entry name" value="Abhydrolase_11"/>
    <property type="match status" value="1"/>
</dbReference>
<organism evidence="3 4">
    <name type="scientific">Bacteriovorax antarcticus</name>
    <dbReference type="NCBI Taxonomy" id="3088717"/>
    <lineage>
        <taxon>Bacteria</taxon>
        <taxon>Pseudomonadati</taxon>
        <taxon>Bdellovibrionota</taxon>
        <taxon>Bacteriovoracia</taxon>
        <taxon>Bacteriovoracales</taxon>
        <taxon>Bacteriovoracaceae</taxon>
        <taxon>Bacteriovorax</taxon>
    </lineage>
</organism>
<proteinExistence type="predicted"/>
<dbReference type="InterPro" id="IPR029058">
    <property type="entry name" value="AB_hydrolase_fold"/>
</dbReference>
<evidence type="ECO:0000313" key="4">
    <source>
        <dbReference type="Proteomes" id="UP001302274"/>
    </source>
</evidence>
<reference evidence="3 4" key="1">
    <citation type="submission" date="2023-11" db="EMBL/GenBank/DDBJ databases">
        <title>A Novel Polar Bacteriovorax (B. antarcticus) Isolated from the Biocrust in Antarctica.</title>
        <authorList>
            <person name="Mun W."/>
            <person name="Choi S.Y."/>
            <person name="Mitchell R.J."/>
        </authorList>
    </citation>
    <scope>NUCLEOTIDE SEQUENCE [LARGE SCALE GENOMIC DNA]</scope>
    <source>
        <strain evidence="3 4">PP10</strain>
    </source>
</reference>
<dbReference type="GO" id="GO:0016787">
    <property type="term" value="F:hydrolase activity"/>
    <property type="evidence" value="ECO:0007669"/>
    <property type="project" value="UniProtKB-KW"/>
</dbReference>
<dbReference type="Pfam" id="PF00156">
    <property type="entry name" value="Pribosyltran"/>
    <property type="match status" value="1"/>
</dbReference>
<dbReference type="InterPro" id="IPR046879">
    <property type="entry name" value="KANL3/Tex30_Abhydrolase"/>
</dbReference>
<dbReference type="Proteomes" id="UP001302274">
    <property type="component" value="Unassembled WGS sequence"/>
</dbReference>
<gene>
    <name evidence="3" type="ORF">SHI21_13730</name>
</gene>
<dbReference type="Gene3D" id="3.30.1310.20">
    <property type="entry name" value="PRTase-like"/>
    <property type="match status" value="1"/>
</dbReference>
<dbReference type="Gene3D" id="3.40.50.2020">
    <property type="match status" value="1"/>
</dbReference>
<dbReference type="InterPro" id="IPR029057">
    <property type="entry name" value="PRTase-like"/>
</dbReference>